<evidence type="ECO:0000256" key="4">
    <source>
        <dbReference type="ARBA" id="ARBA00022980"/>
    </source>
</evidence>
<comment type="subunit">
    <text evidence="6">Part of the 50S ribosomal subunit. Forms part of the ribosomal stalk which helps the ribosome interact with GTP-bound translation factors. Forms a heptameric L10(L12)2(L12)2(L12)2 complex, where L10 forms an elongated spine to which the L12 dimers bind in a sequential fashion.</text>
</comment>
<dbReference type="HAMAP" id="MF_00280">
    <property type="entry name" value="Ribosomal_uL10_arch"/>
    <property type="match status" value="1"/>
</dbReference>
<keyword evidence="2 6" id="KW-0699">rRNA-binding</keyword>
<feature type="domain" description="Large ribosomal subunit protein uL10-like insertion" evidence="8">
    <location>
        <begin position="112"/>
        <end position="182"/>
    </location>
</feature>
<dbReference type="Pfam" id="PF17777">
    <property type="entry name" value="RL10P_insert"/>
    <property type="match status" value="1"/>
</dbReference>
<organism evidence="9 11">
    <name type="scientific">Sulfodiicoccus acidiphilus</name>
    <dbReference type="NCBI Taxonomy" id="1670455"/>
    <lineage>
        <taxon>Archaea</taxon>
        <taxon>Thermoproteota</taxon>
        <taxon>Thermoprotei</taxon>
        <taxon>Sulfolobales</taxon>
        <taxon>Sulfolobaceae</taxon>
        <taxon>Sulfodiicoccus</taxon>
    </lineage>
</organism>
<dbReference type="Pfam" id="PF00466">
    <property type="entry name" value="Ribosomal_L10"/>
    <property type="match status" value="1"/>
</dbReference>
<sequence length="328" mass="35301">MALAMKAKKIADWKIKEVEELAQRLSETKTFIVASIEGFPADKLGEIRKRLRGKAEVRVVRNTLFQLAAKKAGIEIGELERTLTGPNAFIITDKNPFEVSIDISKFKLKRFARPGDKADEEIVIPAGDTGMQAGPILSTFGKLKVQTRVQEGRVFVVKDAVIARPGDPIPIDALAILQKLGVQPVYIQLKMKGAYQDGVVIDAEQLKIDLDSYRNEVAVAGRNSATLASEIALPIPEVLKASITKAFQRATAVSAEAGFVTPETAQAVFSRAVAKATALALAISGSVNLGVVPAQQAAPQQEAKKEKEEEKKGPSEEELAEGLSSLFG</sequence>
<evidence type="ECO:0000259" key="8">
    <source>
        <dbReference type="Pfam" id="PF17777"/>
    </source>
</evidence>
<evidence type="ECO:0000313" key="11">
    <source>
        <dbReference type="Proteomes" id="UP000276741"/>
    </source>
</evidence>
<dbReference type="AlphaFoldDB" id="A0A348B308"/>
<dbReference type="GeneID" id="38666454"/>
<dbReference type="InterPro" id="IPR050323">
    <property type="entry name" value="Ribosomal_protein_uL10"/>
</dbReference>
<dbReference type="OrthoDB" id="30930at2157"/>
<evidence type="ECO:0000256" key="7">
    <source>
        <dbReference type="SAM" id="MobiDB-lite"/>
    </source>
</evidence>
<dbReference type="InterPro" id="IPR043164">
    <property type="entry name" value="Ribosomal_uL10-like_insert_sf"/>
</dbReference>
<dbReference type="EMBL" id="AP018553">
    <property type="protein sequence ID" value="BBD72560.1"/>
    <property type="molecule type" value="Genomic_DNA"/>
</dbReference>
<reference evidence="10" key="1">
    <citation type="journal article" date="2014" name="Int. J. Syst. Evol. Microbiol.">
        <title>Complete genome sequence of Corynebacterium casei LMG S-19264T (=DSM 44701T), isolated from a smear-ripened cheese.</title>
        <authorList>
            <consortium name="US DOE Joint Genome Institute (JGI-PGF)"/>
            <person name="Walter F."/>
            <person name="Albersmeier A."/>
            <person name="Kalinowski J."/>
            <person name="Ruckert C."/>
        </authorList>
    </citation>
    <scope>NUCLEOTIDE SEQUENCE</scope>
    <source>
        <strain evidence="10">JCM 31740</strain>
    </source>
</reference>
<dbReference type="KEGG" id="sacd:HS1genome_0949"/>
<accession>A0A348B308</accession>
<dbReference type="Gene3D" id="3.30.70.1730">
    <property type="match status" value="1"/>
</dbReference>
<evidence type="ECO:0000313" key="9">
    <source>
        <dbReference type="EMBL" id="BBD72560.1"/>
    </source>
</evidence>
<evidence type="ECO:0000256" key="3">
    <source>
        <dbReference type="ARBA" id="ARBA00022884"/>
    </source>
</evidence>
<dbReference type="GO" id="GO:0003735">
    <property type="term" value="F:structural constituent of ribosome"/>
    <property type="evidence" value="ECO:0007669"/>
    <property type="project" value="TreeGrafter"/>
</dbReference>
<name>A0A348B308_9CREN</name>
<protein>
    <recommendedName>
        <fullName evidence="6">Large ribosomal subunit protein uL10</fullName>
    </recommendedName>
    <alternativeName>
        <fullName evidence="6">Acidic ribosomal protein P0 homolog</fullName>
    </alternativeName>
</protein>
<dbReference type="GO" id="GO:0022625">
    <property type="term" value="C:cytosolic large ribosomal subunit"/>
    <property type="evidence" value="ECO:0007669"/>
    <property type="project" value="TreeGrafter"/>
</dbReference>
<dbReference type="InterPro" id="IPR043141">
    <property type="entry name" value="Ribosomal_uL10-like_sf"/>
</dbReference>
<proteinExistence type="inferred from homology"/>
<dbReference type="InterPro" id="IPR001790">
    <property type="entry name" value="Ribosomal_uL10"/>
</dbReference>
<dbReference type="GO" id="GO:0002181">
    <property type="term" value="P:cytoplasmic translation"/>
    <property type="evidence" value="ECO:0007669"/>
    <property type="project" value="TreeGrafter"/>
</dbReference>
<reference evidence="10" key="4">
    <citation type="submission" date="2020-09" db="EMBL/GenBank/DDBJ databases">
        <authorList>
            <person name="Sun Q."/>
            <person name="Ohkuma M."/>
        </authorList>
    </citation>
    <scope>NUCLEOTIDE SEQUENCE</scope>
    <source>
        <strain evidence="10">JCM 31740</strain>
    </source>
</reference>
<dbReference type="RefSeq" id="WP_126449844.1">
    <property type="nucleotide sequence ID" value="NZ_AP018553.1"/>
</dbReference>
<evidence type="ECO:0000256" key="6">
    <source>
        <dbReference type="HAMAP-Rule" id="MF_00280"/>
    </source>
</evidence>
<keyword evidence="5 6" id="KW-0687">Ribonucleoprotein</keyword>
<dbReference type="Gene3D" id="3.90.105.20">
    <property type="match status" value="1"/>
</dbReference>
<dbReference type="InterPro" id="IPR040637">
    <property type="entry name" value="Ribosomal_uL10-like_insert"/>
</dbReference>
<dbReference type="Gene3D" id="6.10.140.760">
    <property type="match status" value="1"/>
</dbReference>
<dbReference type="GO" id="GO:0000027">
    <property type="term" value="P:ribosomal large subunit assembly"/>
    <property type="evidence" value="ECO:0007669"/>
    <property type="project" value="TreeGrafter"/>
</dbReference>
<reference evidence="11" key="2">
    <citation type="submission" date="2018-04" db="EMBL/GenBank/DDBJ databases">
        <title>Complete genome sequence of Sulfodiicoccus acidiphilus strain HS-1.</title>
        <authorList>
            <person name="Sakai H.D."/>
            <person name="Kurosawa N."/>
        </authorList>
    </citation>
    <scope>NUCLEOTIDE SEQUENCE [LARGE SCALE GENOMIC DNA]</scope>
    <source>
        <strain evidence="11">HS-1</strain>
    </source>
</reference>
<keyword evidence="11" id="KW-1185">Reference proteome</keyword>
<keyword evidence="4 6" id="KW-0689">Ribosomal protein</keyword>
<gene>
    <name evidence="6" type="primary">rpl10</name>
    <name evidence="6" type="synonym">rplP0</name>
    <name evidence="10" type="ORF">GCM10007116_09220</name>
    <name evidence="9" type="ORF">HS1genome_0949</name>
</gene>
<dbReference type="PANTHER" id="PTHR45699">
    <property type="entry name" value="60S ACIDIC RIBOSOMAL PROTEIN P0"/>
    <property type="match status" value="1"/>
</dbReference>
<dbReference type="GO" id="GO:0070180">
    <property type="term" value="F:large ribosomal subunit rRNA binding"/>
    <property type="evidence" value="ECO:0007669"/>
    <property type="project" value="UniProtKB-UniRule"/>
</dbReference>
<comment type="function">
    <text evidence="6">Forms part of the ribosomal stalk, playing a central role in the interaction of the ribosome with GTP-bound translation factors.</text>
</comment>
<dbReference type="Proteomes" id="UP000276741">
    <property type="component" value="Chromosome"/>
</dbReference>
<dbReference type="NCBIfam" id="NF003095">
    <property type="entry name" value="PRK04019.1-1"/>
    <property type="match status" value="1"/>
</dbReference>
<reference evidence="9" key="3">
    <citation type="journal article" date="2019" name="BMC Res. Notes">
        <title>Complete genome sequence of the Sulfodiicoccus acidiphilus strain HS-1T, the first crenarchaeon that lacks polB3, isolated from an acidic hot spring in Ohwaku-dani, Hakone, Japan.</title>
        <authorList>
            <person name="Sakai H.D."/>
            <person name="Kurosawa N."/>
        </authorList>
    </citation>
    <scope>NUCLEOTIDE SEQUENCE</scope>
    <source>
        <strain evidence="9">HS-1</strain>
    </source>
</reference>
<evidence type="ECO:0000256" key="5">
    <source>
        <dbReference type="ARBA" id="ARBA00023274"/>
    </source>
</evidence>
<dbReference type="EMBL" id="BMQS01000007">
    <property type="protein sequence ID" value="GGT93653.1"/>
    <property type="molecule type" value="Genomic_DNA"/>
</dbReference>
<dbReference type="Proteomes" id="UP000616143">
    <property type="component" value="Unassembled WGS sequence"/>
</dbReference>
<dbReference type="PANTHER" id="PTHR45699:SF3">
    <property type="entry name" value="LARGE RIBOSOMAL SUBUNIT PROTEIN UL10"/>
    <property type="match status" value="1"/>
</dbReference>
<feature type="compositionally biased region" description="Basic and acidic residues" evidence="7">
    <location>
        <begin position="302"/>
        <end position="315"/>
    </location>
</feature>
<keyword evidence="3 6" id="KW-0694">RNA-binding</keyword>
<evidence type="ECO:0000313" key="10">
    <source>
        <dbReference type="EMBL" id="GGT93653.1"/>
    </source>
</evidence>
<feature type="region of interest" description="Disordered" evidence="7">
    <location>
        <begin position="295"/>
        <end position="328"/>
    </location>
</feature>
<dbReference type="SUPFAM" id="SSF160369">
    <property type="entry name" value="Ribosomal protein L10-like"/>
    <property type="match status" value="1"/>
</dbReference>
<comment type="similarity">
    <text evidence="1 6">Belongs to the universal ribosomal protein uL10 family.</text>
</comment>
<dbReference type="InterPro" id="IPR022909">
    <property type="entry name" value="Ribosomal_uL10_arc"/>
</dbReference>
<evidence type="ECO:0000256" key="1">
    <source>
        <dbReference type="ARBA" id="ARBA00008889"/>
    </source>
</evidence>
<evidence type="ECO:0000256" key="2">
    <source>
        <dbReference type="ARBA" id="ARBA00022730"/>
    </source>
</evidence>